<keyword evidence="2" id="KW-1185">Reference proteome</keyword>
<dbReference type="AlphaFoldDB" id="A0A2S0MN46"/>
<protein>
    <recommendedName>
        <fullName evidence="3">Alkylhydroperoxidase</fullName>
    </recommendedName>
</protein>
<gene>
    <name evidence="1" type="ORF">C6Y53_05215</name>
</gene>
<evidence type="ECO:0008006" key="3">
    <source>
        <dbReference type="Google" id="ProtNLM"/>
    </source>
</evidence>
<dbReference type="Proteomes" id="UP000237655">
    <property type="component" value="Chromosome"/>
</dbReference>
<reference evidence="2" key="1">
    <citation type="submission" date="2018-03" db="EMBL/GenBank/DDBJ databases">
        <title>Genomic analysis of the strain SH-1 isolated from shrimp intestine.</title>
        <authorList>
            <person name="Kim Y.-S."/>
            <person name="Kim S.-E."/>
            <person name="Kim K.-H."/>
        </authorList>
    </citation>
    <scope>NUCLEOTIDE SEQUENCE [LARGE SCALE GENOMIC DNA]</scope>
    <source>
        <strain evidence="2">SH-1</strain>
    </source>
</reference>
<sequence>MTLHRLISFLIGRAEKRLGVTLDYTREIAGTDLRLLFRYNRIFGFLDPNNNVPVDAYHVARLRGALAADCGECVKAEINLARSAGLSAQLLDQVVSGQYATLPAGLAAVATLADSVAGLRADNMEAREIVRAQYGDAGLIELAFAMNGAALLPGIKRAMGYTTACDPGLVRTLVADQGR</sequence>
<accession>A0A2S0MN46</accession>
<dbReference type="EMBL" id="CP027665">
    <property type="protein sequence ID" value="AVO37161.1"/>
    <property type="molecule type" value="Genomic_DNA"/>
</dbReference>
<dbReference type="KEGG" id="thas:C6Y53_05215"/>
<dbReference type="RefSeq" id="WP_106471474.1">
    <property type="nucleotide sequence ID" value="NZ_CP027665.1"/>
</dbReference>
<proteinExistence type="predicted"/>
<organism evidence="1 2">
    <name type="scientific">Pukyongiella litopenaei</name>
    <dbReference type="NCBI Taxonomy" id="2605946"/>
    <lineage>
        <taxon>Bacteria</taxon>
        <taxon>Pseudomonadati</taxon>
        <taxon>Pseudomonadota</taxon>
        <taxon>Alphaproteobacteria</taxon>
        <taxon>Rhodobacterales</taxon>
        <taxon>Paracoccaceae</taxon>
        <taxon>Pukyongiella</taxon>
    </lineage>
</organism>
<dbReference type="Gene3D" id="1.20.1290.10">
    <property type="entry name" value="AhpD-like"/>
    <property type="match status" value="1"/>
</dbReference>
<dbReference type="SUPFAM" id="SSF69118">
    <property type="entry name" value="AhpD-like"/>
    <property type="match status" value="1"/>
</dbReference>
<evidence type="ECO:0000313" key="1">
    <source>
        <dbReference type="EMBL" id="AVO37161.1"/>
    </source>
</evidence>
<evidence type="ECO:0000313" key="2">
    <source>
        <dbReference type="Proteomes" id="UP000237655"/>
    </source>
</evidence>
<dbReference type="InterPro" id="IPR029032">
    <property type="entry name" value="AhpD-like"/>
</dbReference>
<name>A0A2S0MN46_9RHOB</name>